<evidence type="ECO:0000256" key="2">
    <source>
        <dbReference type="ARBA" id="ARBA00006082"/>
    </source>
</evidence>
<dbReference type="InterPro" id="IPR014762">
    <property type="entry name" value="DNA_mismatch_repair_CS"/>
</dbReference>
<evidence type="ECO:0000256" key="4">
    <source>
        <dbReference type="ARBA" id="ARBA00023204"/>
    </source>
</evidence>
<dbReference type="Pfam" id="PF01119">
    <property type="entry name" value="DNA_mis_repair"/>
    <property type="match status" value="1"/>
</dbReference>
<dbReference type="InterPro" id="IPR002099">
    <property type="entry name" value="MutL/Mlh/PMS"/>
</dbReference>
<dbReference type="FunFam" id="3.30.565.10:FF:000003">
    <property type="entry name" value="DNA mismatch repair endonuclease MutL"/>
    <property type="match status" value="1"/>
</dbReference>
<keyword evidence="8" id="KW-1185">Reference proteome</keyword>
<dbReference type="AlphaFoldDB" id="A0A7J7IQW7"/>
<dbReference type="Gene3D" id="3.30.230.10">
    <property type="match status" value="1"/>
</dbReference>
<accession>A0A7J7IQW7</accession>
<dbReference type="Gene3D" id="3.30.565.10">
    <property type="entry name" value="Histidine kinase-like ATPase, C-terminal domain"/>
    <property type="match status" value="1"/>
</dbReference>
<dbReference type="InterPro" id="IPR032189">
    <property type="entry name" value="Mlh1_C"/>
</dbReference>
<evidence type="ECO:0000256" key="5">
    <source>
        <dbReference type="ARBA" id="ARBA00023242"/>
    </source>
</evidence>
<dbReference type="Pfam" id="PF16413">
    <property type="entry name" value="Mlh1_C"/>
    <property type="match status" value="1"/>
</dbReference>
<dbReference type="InterPro" id="IPR038973">
    <property type="entry name" value="MutL/Mlh/Pms-like"/>
</dbReference>
<protein>
    <submittedName>
        <fullName evidence="7">DNA mismatch repair protein</fullName>
    </submittedName>
</protein>
<dbReference type="InterPro" id="IPR003594">
    <property type="entry name" value="HATPase_dom"/>
</dbReference>
<organism evidence="7 8">
    <name type="scientific">Cyanidiococcus yangmingshanensis</name>
    <dbReference type="NCBI Taxonomy" id="2690220"/>
    <lineage>
        <taxon>Eukaryota</taxon>
        <taxon>Rhodophyta</taxon>
        <taxon>Bangiophyceae</taxon>
        <taxon>Cyanidiales</taxon>
        <taxon>Cyanidiaceae</taxon>
        <taxon>Cyanidiococcus</taxon>
    </lineage>
</organism>
<evidence type="ECO:0000313" key="8">
    <source>
        <dbReference type="Proteomes" id="UP000530660"/>
    </source>
</evidence>
<proteinExistence type="inferred from homology"/>
<keyword evidence="4" id="KW-0234">DNA repair</keyword>
<reference evidence="7 8" key="1">
    <citation type="journal article" date="2020" name="J. Phycol.">
        <title>Comparative genome analysis reveals Cyanidiococcus gen. nov., a new extremophilic red algal genus sister to Cyanidioschyzon (Cyanidioschyzonaceae, Rhodophyta).</title>
        <authorList>
            <person name="Liu S.-L."/>
            <person name="Chiang Y.-R."/>
            <person name="Yoon H.S."/>
            <person name="Fu H.-Y."/>
        </authorList>
    </citation>
    <scope>NUCLEOTIDE SEQUENCE [LARGE SCALE GENOMIC DNA]</scope>
    <source>
        <strain evidence="7 8">THAL066</strain>
    </source>
</reference>
<dbReference type="GO" id="GO:0006298">
    <property type="term" value="P:mismatch repair"/>
    <property type="evidence" value="ECO:0007669"/>
    <property type="project" value="InterPro"/>
</dbReference>
<dbReference type="InterPro" id="IPR020568">
    <property type="entry name" value="Ribosomal_Su5_D2-typ_SF"/>
</dbReference>
<name>A0A7J7IQW7_9RHOD</name>
<comment type="caution">
    <text evidence="7">The sequence shown here is derived from an EMBL/GenBank/DDBJ whole genome shotgun (WGS) entry which is preliminary data.</text>
</comment>
<dbReference type="PROSITE" id="PS00058">
    <property type="entry name" value="DNA_MISMATCH_REPAIR_1"/>
    <property type="match status" value="1"/>
</dbReference>
<evidence type="ECO:0000256" key="1">
    <source>
        <dbReference type="ARBA" id="ARBA00004123"/>
    </source>
</evidence>
<dbReference type="NCBIfam" id="TIGR00585">
    <property type="entry name" value="mutl"/>
    <property type="match status" value="1"/>
</dbReference>
<dbReference type="CDD" id="cd00782">
    <property type="entry name" value="MutL_Trans"/>
    <property type="match status" value="1"/>
</dbReference>
<gene>
    <name evidence="7" type="primary">MLH1</name>
    <name evidence="7" type="ORF">F1559_004315</name>
</gene>
<dbReference type="InterPro" id="IPR013507">
    <property type="entry name" value="DNA_mismatch_S5_2-like"/>
</dbReference>
<evidence type="ECO:0000259" key="6">
    <source>
        <dbReference type="SMART" id="SM01340"/>
    </source>
</evidence>
<dbReference type="GO" id="GO:0030983">
    <property type="term" value="F:mismatched DNA binding"/>
    <property type="evidence" value="ECO:0007669"/>
    <property type="project" value="InterPro"/>
</dbReference>
<dbReference type="SUPFAM" id="SSF54211">
    <property type="entry name" value="Ribosomal protein S5 domain 2-like"/>
    <property type="match status" value="1"/>
</dbReference>
<keyword evidence="5" id="KW-0539">Nucleus</keyword>
<feature type="domain" description="DNA mismatch repair protein S5" evidence="6">
    <location>
        <begin position="250"/>
        <end position="383"/>
    </location>
</feature>
<evidence type="ECO:0000313" key="7">
    <source>
        <dbReference type="EMBL" id="KAF6004937.1"/>
    </source>
</evidence>
<dbReference type="GO" id="GO:0140664">
    <property type="term" value="F:ATP-dependent DNA damage sensor activity"/>
    <property type="evidence" value="ECO:0007669"/>
    <property type="project" value="InterPro"/>
</dbReference>
<dbReference type="InterPro" id="IPR014721">
    <property type="entry name" value="Ribsml_uS5_D2-typ_fold_subgr"/>
</dbReference>
<dbReference type="GO" id="GO:0016887">
    <property type="term" value="F:ATP hydrolysis activity"/>
    <property type="evidence" value="ECO:0007669"/>
    <property type="project" value="InterPro"/>
</dbReference>
<dbReference type="OrthoDB" id="4399at2759"/>
<dbReference type="Pfam" id="PF02518">
    <property type="entry name" value="HATPase_c"/>
    <property type="match status" value="1"/>
</dbReference>
<dbReference type="SUPFAM" id="SSF55874">
    <property type="entry name" value="ATPase domain of HSP90 chaperone/DNA topoisomerase II/histidine kinase"/>
    <property type="match status" value="1"/>
</dbReference>
<comment type="subcellular location">
    <subcellularLocation>
        <location evidence="1">Nucleus</location>
    </subcellularLocation>
</comment>
<comment type="similarity">
    <text evidence="2">Belongs to the DNA mismatch repair MutL/HexB family.</text>
</comment>
<dbReference type="GO" id="GO:0005524">
    <property type="term" value="F:ATP binding"/>
    <property type="evidence" value="ECO:0007669"/>
    <property type="project" value="InterPro"/>
</dbReference>
<keyword evidence="3" id="KW-0227">DNA damage</keyword>
<dbReference type="PANTHER" id="PTHR10073:SF12">
    <property type="entry name" value="DNA MISMATCH REPAIR PROTEIN MLH1"/>
    <property type="match status" value="1"/>
</dbReference>
<dbReference type="Proteomes" id="UP000530660">
    <property type="component" value="Unassembled WGS sequence"/>
</dbReference>
<dbReference type="InterPro" id="IPR036890">
    <property type="entry name" value="HATPase_C_sf"/>
</dbReference>
<dbReference type="SMART" id="SM01340">
    <property type="entry name" value="DNA_mis_repair"/>
    <property type="match status" value="1"/>
</dbReference>
<dbReference type="GO" id="GO:0032389">
    <property type="term" value="C:MutLalpha complex"/>
    <property type="evidence" value="ECO:0007669"/>
    <property type="project" value="TreeGrafter"/>
</dbReference>
<evidence type="ECO:0000256" key="3">
    <source>
        <dbReference type="ARBA" id="ARBA00022763"/>
    </source>
</evidence>
<sequence>MSSNAVSDGTREVEINGKEHKDGVAKLMPRIQALAPEVVNRIAAGEVVARPSSALKELLENAIDAGSTQVSVTVVRGGVVRLEIVDNGCGIFVEDAPQLCQRYSTSKLRALEDLSNIATCGFRGEALAAISYVAEIRVVSCSLLEDFGWTASYRDGVVIAPGARPAARTSGSTIVVSDMFRSIPSKFESFIRNQAEEYRQMLNIVARYAIYHSGRIAMRFRKREQSDARTLGADMDDLNTNANATHMDNIRRIFGHKLVSGLGQVSRTELHRVQHPILGTKLSTDIVLERAFYSKLGASQPKAVHIYFVNGRLVECRVLRKAIEQLYAKYYLKGPHYPFCYLELTMAPEILDVNVHPTKKEVRFLDEQIVFRAIVDILERELIQSGKQQSFVVQPNPSMNARGVPSVSGSIGISAGETVSVGTAQSDGALAGRKRLVTEVPPSGSDADGVDTVHQYQDPLSGCASQEHADDWARLCSEQQERRQSQRFSMRTVRASQRIRVDAHTPKLERWHSTNGTASQIFETMEAATSSTRQPTTGAIPNDPSAWSEPESFRVLTLLKQECVNSQSFSIAEVFRLHTFVGAIDERFSLIQFGTALIAVDLRRVLEGFYFQNLLDMLQERYASSPTLRLRPSWLIERHASDSPATDTKPEAIPNWKLYTSELYHFCGIHLCPNPLCSVIDRLDALKTGHAL</sequence>
<dbReference type="PANTHER" id="PTHR10073">
    <property type="entry name" value="DNA MISMATCH REPAIR PROTEIN MLH, PMS, MUTL"/>
    <property type="match status" value="1"/>
</dbReference>
<dbReference type="EMBL" id="VWRR01000002">
    <property type="protein sequence ID" value="KAF6004937.1"/>
    <property type="molecule type" value="Genomic_DNA"/>
</dbReference>